<dbReference type="GO" id="GO:0007411">
    <property type="term" value="P:axon guidance"/>
    <property type="evidence" value="ECO:0007669"/>
    <property type="project" value="TreeGrafter"/>
</dbReference>
<dbReference type="GO" id="GO:0070831">
    <property type="term" value="P:basement membrane assembly"/>
    <property type="evidence" value="ECO:0007669"/>
    <property type="project" value="TreeGrafter"/>
</dbReference>
<dbReference type="GO" id="GO:0009888">
    <property type="term" value="P:tissue development"/>
    <property type="evidence" value="ECO:0007669"/>
    <property type="project" value="TreeGrafter"/>
</dbReference>
<keyword evidence="2" id="KW-1015">Disulfide bond</keyword>
<dbReference type="Gene3D" id="2.170.300.10">
    <property type="entry name" value="Tie2 ligand-binding domain superfamily"/>
    <property type="match status" value="1"/>
</dbReference>
<evidence type="ECO:0000259" key="5">
    <source>
        <dbReference type="PROSITE" id="PS01248"/>
    </source>
</evidence>
<dbReference type="InterPro" id="IPR002049">
    <property type="entry name" value="LE_dom"/>
</dbReference>
<dbReference type="SMART" id="SM00180">
    <property type="entry name" value="EGF_Lam"/>
    <property type="match status" value="1"/>
</dbReference>
<comment type="caution">
    <text evidence="6">The sequence shown here is derived from an EMBL/GenBank/DDBJ whole genome shotgun (WGS) entry which is preliminary data.</text>
</comment>
<evidence type="ECO:0000256" key="3">
    <source>
        <dbReference type="ARBA" id="ARBA00023292"/>
    </source>
</evidence>
<dbReference type="GO" id="GO:0043256">
    <property type="term" value="C:laminin complex"/>
    <property type="evidence" value="ECO:0007669"/>
    <property type="project" value="TreeGrafter"/>
</dbReference>
<dbReference type="FunFam" id="2.10.25.10:FF:000333">
    <property type="entry name" value="netrin-4 isoform X2"/>
    <property type="match status" value="1"/>
</dbReference>
<keyword evidence="1" id="KW-0732">Signal</keyword>
<dbReference type="PROSITE" id="PS01248">
    <property type="entry name" value="EGF_LAM_1"/>
    <property type="match status" value="1"/>
</dbReference>
<dbReference type="GO" id="GO:0009887">
    <property type="term" value="P:animal organ morphogenesis"/>
    <property type="evidence" value="ECO:0007669"/>
    <property type="project" value="TreeGrafter"/>
</dbReference>
<dbReference type="InterPro" id="IPR050440">
    <property type="entry name" value="Laminin/Netrin_ECM"/>
</dbReference>
<keyword evidence="7" id="KW-1185">Reference proteome</keyword>
<feature type="domain" description="Laminin EGF-like" evidence="5">
    <location>
        <begin position="50"/>
        <end position="83"/>
    </location>
</feature>
<dbReference type="Proteomes" id="UP000824782">
    <property type="component" value="Unassembled WGS sequence"/>
</dbReference>
<accession>A0AAV6ZAS0</accession>
<evidence type="ECO:0000256" key="4">
    <source>
        <dbReference type="SAM" id="MobiDB-lite"/>
    </source>
</evidence>
<evidence type="ECO:0000313" key="6">
    <source>
        <dbReference type="EMBL" id="KAG8543353.1"/>
    </source>
</evidence>
<feature type="region of interest" description="Disordered" evidence="4">
    <location>
        <begin position="79"/>
        <end position="105"/>
    </location>
</feature>
<sequence>MYNDQPWRPGDGKTGDPNECRRCRCHNHAVSCHFDHNVWLSSGEKSGGVCEKCQHNTEGSRCHRCQAGYYRDPSVPISSPMACKGKSENTTQRRSELLKGQDAQGPKREVLKKLIMGIPSPTTSYMLYWPCDGP</sequence>
<dbReference type="GO" id="GO:0016477">
    <property type="term" value="P:cell migration"/>
    <property type="evidence" value="ECO:0007669"/>
    <property type="project" value="TreeGrafter"/>
</dbReference>
<keyword evidence="3" id="KW-0424">Laminin EGF-like domain</keyword>
<dbReference type="Pfam" id="PF00053">
    <property type="entry name" value="EGF_laminin"/>
    <property type="match status" value="1"/>
</dbReference>
<dbReference type="PANTHER" id="PTHR10574:SF431">
    <property type="entry name" value="NETRIN-1"/>
    <property type="match status" value="1"/>
</dbReference>
<evidence type="ECO:0000256" key="1">
    <source>
        <dbReference type="ARBA" id="ARBA00022729"/>
    </source>
</evidence>
<gene>
    <name evidence="6" type="ORF">GDO81_024859</name>
</gene>
<name>A0AAV6ZAS0_ENGPU</name>
<dbReference type="SUPFAM" id="SSF57196">
    <property type="entry name" value="EGF/Laminin"/>
    <property type="match status" value="1"/>
</dbReference>
<proteinExistence type="predicted"/>
<dbReference type="PANTHER" id="PTHR10574">
    <property type="entry name" value="NETRIN/LAMININ-RELATED"/>
    <property type="match status" value="1"/>
</dbReference>
<dbReference type="CDD" id="cd00055">
    <property type="entry name" value="EGF_Lam"/>
    <property type="match status" value="1"/>
</dbReference>
<organism evidence="6 7">
    <name type="scientific">Engystomops pustulosus</name>
    <name type="common">Tungara frog</name>
    <name type="synonym">Physalaemus pustulosus</name>
    <dbReference type="NCBI Taxonomy" id="76066"/>
    <lineage>
        <taxon>Eukaryota</taxon>
        <taxon>Metazoa</taxon>
        <taxon>Chordata</taxon>
        <taxon>Craniata</taxon>
        <taxon>Vertebrata</taxon>
        <taxon>Euteleostomi</taxon>
        <taxon>Amphibia</taxon>
        <taxon>Batrachia</taxon>
        <taxon>Anura</taxon>
        <taxon>Neobatrachia</taxon>
        <taxon>Hyloidea</taxon>
        <taxon>Leptodactylidae</taxon>
        <taxon>Leiuperinae</taxon>
        <taxon>Engystomops</taxon>
    </lineage>
</organism>
<dbReference type="EMBL" id="WNYA01003530">
    <property type="protein sequence ID" value="KAG8543353.1"/>
    <property type="molecule type" value="Genomic_DNA"/>
</dbReference>
<evidence type="ECO:0000313" key="7">
    <source>
        <dbReference type="Proteomes" id="UP000824782"/>
    </source>
</evidence>
<dbReference type="AlphaFoldDB" id="A0AAV6ZAS0"/>
<protein>
    <recommendedName>
        <fullName evidence="5">Laminin EGF-like domain-containing protein</fullName>
    </recommendedName>
</protein>
<reference evidence="6" key="1">
    <citation type="thesis" date="2020" institute="ProQuest LLC" country="789 East Eisenhower Parkway, Ann Arbor, MI, USA">
        <title>Comparative Genomics and Chromosome Evolution.</title>
        <authorList>
            <person name="Mudd A.B."/>
        </authorList>
    </citation>
    <scope>NUCLEOTIDE SEQUENCE</scope>
    <source>
        <strain evidence="6">237g6f4</strain>
        <tissue evidence="6">Blood</tissue>
    </source>
</reference>
<feature type="compositionally biased region" description="Basic and acidic residues" evidence="4">
    <location>
        <begin position="85"/>
        <end position="105"/>
    </location>
</feature>
<dbReference type="GO" id="GO:0034446">
    <property type="term" value="P:substrate adhesion-dependent cell spreading"/>
    <property type="evidence" value="ECO:0007669"/>
    <property type="project" value="TreeGrafter"/>
</dbReference>
<evidence type="ECO:0000256" key="2">
    <source>
        <dbReference type="ARBA" id="ARBA00023157"/>
    </source>
</evidence>